<dbReference type="STRING" id="142842.SAMN02745118_01802"/>
<organism evidence="3 4">
    <name type="scientific">Selenihalanaerobacter shriftii</name>
    <dbReference type="NCBI Taxonomy" id="142842"/>
    <lineage>
        <taxon>Bacteria</taxon>
        <taxon>Bacillati</taxon>
        <taxon>Bacillota</taxon>
        <taxon>Clostridia</taxon>
        <taxon>Halanaerobiales</taxon>
        <taxon>Halobacteroidaceae</taxon>
        <taxon>Selenihalanaerobacter</taxon>
    </lineage>
</organism>
<name>A0A1T4NFX0_9FIRM</name>
<keyword evidence="4" id="KW-1185">Reference proteome</keyword>
<feature type="coiled-coil region" evidence="1">
    <location>
        <begin position="143"/>
        <end position="177"/>
    </location>
</feature>
<feature type="domain" description="DUF4145" evidence="2">
    <location>
        <begin position="27"/>
        <end position="109"/>
    </location>
</feature>
<dbReference type="AlphaFoldDB" id="A0A1T4NFX0"/>
<dbReference type="Pfam" id="PF13643">
    <property type="entry name" value="DUF4145"/>
    <property type="match status" value="1"/>
</dbReference>
<evidence type="ECO:0000313" key="4">
    <source>
        <dbReference type="Proteomes" id="UP000190625"/>
    </source>
</evidence>
<dbReference type="RefSeq" id="WP_200806445.1">
    <property type="nucleotide sequence ID" value="NZ_FUWM01000014.1"/>
</dbReference>
<protein>
    <recommendedName>
        <fullName evidence="2">DUF4145 domain-containing protein</fullName>
    </recommendedName>
</protein>
<accession>A0A1T4NFX0</accession>
<gene>
    <name evidence="3" type="ORF">SAMN02745118_01802</name>
</gene>
<dbReference type="EMBL" id="FUWM01000014">
    <property type="protein sequence ID" value="SJZ78159.1"/>
    <property type="molecule type" value="Genomic_DNA"/>
</dbReference>
<reference evidence="4" key="1">
    <citation type="submission" date="2017-02" db="EMBL/GenBank/DDBJ databases">
        <authorList>
            <person name="Varghese N."/>
            <person name="Submissions S."/>
        </authorList>
    </citation>
    <scope>NUCLEOTIDE SEQUENCE [LARGE SCALE GENOMIC DNA]</scope>
    <source>
        <strain evidence="4">ATCC BAA-73</strain>
    </source>
</reference>
<proteinExistence type="predicted"/>
<evidence type="ECO:0000259" key="2">
    <source>
        <dbReference type="Pfam" id="PF13643"/>
    </source>
</evidence>
<dbReference type="Proteomes" id="UP000190625">
    <property type="component" value="Unassembled WGS sequence"/>
</dbReference>
<keyword evidence="1" id="KW-0175">Coiled coil</keyword>
<sequence length="304" mass="35890">MQRSNFSFLRDEWPTLSDLGELAEQNLYRDPNTTLVKLRMFGEQIVDYIFAYDNLEEPVEDSQFNRLKILEREELITGEILEIFHTLRQEGNEAVHNSYGTLEDAKTVLSLAFRLGVWFMQIYGKWDFEPEEFILPDRNELNEKNIDKLSKAYEQKLDQLQKELKILKNKQQTISDINLRKEKNKKFIANLALNDDEVNKIKRDDIIQDNSLSNNKRKFIITDPLGTDDEEEEAKIWNAVCDSFRPNECMGYWRYPLFSKRGEDRKEPDILIIDKELGLVVIEVSELTIDQVDSIEEFYQEAED</sequence>
<evidence type="ECO:0000256" key="1">
    <source>
        <dbReference type="SAM" id="Coils"/>
    </source>
</evidence>
<dbReference type="InterPro" id="IPR025285">
    <property type="entry name" value="DUF4145"/>
</dbReference>
<evidence type="ECO:0000313" key="3">
    <source>
        <dbReference type="EMBL" id="SJZ78159.1"/>
    </source>
</evidence>